<sequence>MAWLAGLDQILKQSSGWMTYKRGMEYFRDHRVKTIRFDPDEMTFRALVEGGEPYEVILQTDMDGRLSRVDCTCPAFASVAGHCKHIVAALLQLREEMRLSDFPPKQDPHEKTIREIIGLFQPALPEENHTTAAPLQVEYLLELIPSWNRKTDRWLTLRLKAGPKRLYVVKNIREFLSAFAEGKPLYFTKNFTYDPAVHLPDQKDREMLRFLASLCKSEQMYQQMLHPWDPPAEKNERQLTIPPDQIVALLQHLPTGRFCLENDGDSYTELPIIEGESPVSFSLNREGEEYVLEPEEREKREGPVLLSEDGICFHAGRIYKLNQAQRENILPLYRRIRQLPEEKLYIPAIRMESFSSAVLPALKREGRLTIQRDVSDRMVQHPLRTEIHLDYKRDTDHGERLTARITHIYGEITVDPLMRDGQKKDGIVLLRDAEKEQQVMAVFEEVGFKFNGRELYLNDEAALFRFIHDKMPQLEEMADLYTTPALRDILFEPGRRPVPHVDVDTSTDWLEVRFELPDADPDELEKMLRAMIERKRYYRLQSGAFVSLEPPGVDSFRSLLEEGARRRDFIDGDRLKLPAARALQLEELLEQPAPDIKLGHRFRRLIRNIQDPENLDFSPPASLAPVLRDYQRFGFQWLKTLAHYRFGGILADDMGLGKTLQALTFILSELEEDSDGRAGPALVVSPASLIYNWEKECTRFAPGLKAVVIAGNREERERLLQDLTDVDLLITSYPLLRRDLELYDSHRFRTLILDEAQSFKNQHSRTAQAVRRISSRTRFALSGTPIENSLDELGSIMEVVMPGLFSDRQALRGLPTEEVARRVRPFILRRMKRDVLTELPEKIESIQLSELTTQQKRLYMATLQQLQQETELALKTEGFQKSRMKILAGLTRLRQICCHPSLYLANYTADSGKFAQLLEKLDELLQNRRRVLIFSQFTGMLALIRGELEKRGIPYHYLDGSTPAKERLEMAHRFNSGEKDLFLISLKAGGTGLNLTGADTVILYDLWWNPAVEQQAADRAHRIGQKKTVQVIRLITRGTIEEKIYELQQKKQALFDQVIQPGEQMLTSLSEADLREILNMD</sequence>
<gene>
    <name evidence="6" type="ORF">SAMN05421790_1236</name>
</gene>
<dbReference type="OrthoDB" id="9814088at2"/>
<dbReference type="GO" id="GO:0005524">
    <property type="term" value="F:ATP binding"/>
    <property type="evidence" value="ECO:0007669"/>
    <property type="project" value="InterPro"/>
</dbReference>
<dbReference type="InterPro" id="IPR001650">
    <property type="entry name" value="Helicase_C-like"/>
</dbReference>
<dbReference type="Pfam" id="PF08455">
    <property type="entry name" value="SNF2_assoc"/>
    <property type="match status" value="1"/>
</dbReference>
<dbReference type="InterPro" id="IPR049730">
    <property type="entry name" value="SNF2/RAD54-like_C"/>
</dbReference>
<proteinExistence type="predicted"/>
<dbReference type="PANTHER" id="PTHR10799">
    <property type="entry name" value="SNF2/RAD54 HELICASE FAMILY"/>
    <property type="match status" value="1"/>
</dbReference>
<dbReference type="InterPro" id="IPR027417">
    <property type="entry name" value="P-loop_NTPase"/>
</dbReference>
<dbReference type="PROSITE" id="PS50966">
    <property type="entry name" value="ZF_SWIM"/>
    <property type="match status" value="1"/>
</dbReference>
<feature type="domain" description="Helicase C-terminal" evidence="5">
    <location>
        <begin position="913"/>
        <end position="1070"/>
    </location>
</feature>
<dbReference type="GO" id="GO:0004386">
    <property type="term" value="F:helicase activity"/>
    <property type="evidence" value="ECO:0007669"/>
    <property type="project" value="UniProtKB-KW"/>
</dbReference>
<dbReference type="Pfam" id="PF04434">
    <property type="entry name" value="SWIM"/>
    <property type="match status" value="1"/>
</dbReference>
<dbReference type="EMBL" id="FTOD01000023">
    <property type="protein sequence ID" value="SIT19817.1"/>
    <property type="molecule type" value="Genomic_DNA"/>
</dbReference>
<protein>
    <submittedName>
        <fullName evidence="6">Superfamily II DNA or RNA helicase, SNF2 family</fullName>
    </submittedName>
</protein>
<dbReference type="AlphaFoldDB" id="A0A1N7QB94"/>
<dbReference type="Proteomes" id="UP000186795">
    <property type="component" value="Unassembled WGS sequence"/>
</dbReference>
<dbReference type="Gene3D" id="3.40.50.10810">
    <property type="entry name" value="Tandem AAA-ATPase domain"/>
    <property type="match status" value="1"/>
</dbReference>
<evidence type="ECO:0000313" key="7">
    <source>
        <dbReference type="Proteomes" id="UP000186795"/>
    </source>
</evidence>
<evidence type="ECO:0000256" key="2">
    <source>
        <dbReference type="PROSITE-ProRule" id="PRU00325"/>
    </source>
</evidence>
<dbReference type="GO" id="GO:0008270">
    <property type="term" value="F:zinc ion binding"/>
    <property type="evidence" value="ECO:0007669"/>
    <property type="project" value="UniProtKB-KW"/>
</dbReference>
<dbReference type="InterPro" id="IPR014001">
    <property type="entry name" value="Helicase_ATP-bd"/>
</dbReference>
<feature type="domain" description="SWIM-type" evidence="3">
    <location>
        <begin position="54"/>
        <end position="94"/>
    </location>
</feature>
<evidence type="ECO:0000256" key="1">
    <source>
        <dbReference type="ARBA" id="ARBA00022801"/>
    </source>
</evidence>
<dbReference type="SMART" id="SM00487">
    <property type="entry name" value="DEXDc"/>
    <property type="match status" value="1"/>
</dbReference>
<dbReference type="Pfam" id="PF00176">
    <property type="entry name" value="SNF2-rel_dom"/>
    <property type="match status" value="1"/>
</dbReference>
<dbReference type="CDD" id="cd18793">
    <property type="entry name" value="SF2_C_SNF"/>
    <property type="match status" value="1"/>
</dbReference>
<dbReference type="SMART" id="SM00490">
    <property type="entry name" value="HELICc"/>
    <property type="match status" value="1"/>
</dbReference>
<keyword evidence="1" id="KW-0378">Hydrolase</keyword>
<organism evidence="6 7">
    <name type="scientific">Kroppenstedtia eburnea</name>
    <dbReference type="NCBI Taxonomy" id="714067"/>
    <lineage>
        <taxon>Bacteria</taxon>
        <taxon>Bacillati</taxon>
        <taxon>Bacillota</taxon>
        <taxon>Bacilli</taxon>
        <taxon>Bacillales</taxon>
        <taxon>Thermoactinomycetaceae</taxon>
        <taxon>Kroppenstedtia</taxon>
    </lineage>
</organism>
<evidence type="ECO:0000259" key="3">
    <source>
        <dbReference type="PROSITE" id="PS50966"/>
    </source>
</evidence>
<dbReference type="InterPro" id="IPR013663">
    <property type="entry name" value="Helicase_SWF/SNF/SWI_bac"/>
</dbReference>
<dbReference type="GO" id="GO:0016787">
    <property type="term" value="F:hydrolase activity"/>
    <property type="evidence" value="ECO:0007669"/>
    <property type="project" value="UniProtKB-KW"/>
</dbReference>
<keyword evidence="2" id="KW-0479">Metal-binding</keyword>
<keyword evidence="2" id="KW-0863">Zinc-finger</keyword>
<evidence type="ECO:0000259" key="5">
    <source>
        <dbReference type="PROSITE" id="PS51194"/>
    </source>
</evidence>
<name>A0A1N7QB94_9BACL</name>
<dbReference type="InterPro" id="IPR038718">
    <property type="entry name" value="SNF2-like_sf"/>
</dbReference>
<dbReference type="PROSITE" id="PS51192">
    <property type="entry name" value="HELICASE_ATP_BIND_1"/>
    <property type="match status" value="1"/>
</dbReference>
<dbReference type="FunFam" id="3.40.50.300:FF:000533">
    <property type="entry name" value="Helicase, Snf2 family"/>
    <property type="match status" value="1"/>
</dbReference>
<accession>A0A1N7QB94</accession>
<dbReference type="Pfam" id="PF00271">
    <property type="entry name" value="Helicase_C"/>
    <property type="match status" value="1"/>
</dbReference>
<keyword evidence="7" id="KW-1185">Reference proteome</keyword>
<keyword evidence="6" id="KW-0067">ATP-binding</keyword>
<keyword evidence="6" id="KW-0347">Helicase</keyword>
<reference evidence="7" key="1">
    <citation type="submission" date="2017-01" db="EMBL/GenBank/DDBJ databases">
        <authorList>
            <person name="Varghese N."/>
            <person name="Submissions S."/>
        </authorList>
    </citation>
    <scope>NUCLEOTIDE SEQUENCE [LARGE SCALE GENOMIC DNA]</scope>
    <source>
        <strain evidence="7">DSM 45196</strain>
    </source>
</reference>
<evidence type="ECO:0000259" key="4">
    <source>
        <dbReference type="PROSITE" id="PS51192"/>
    </source>
</evidence>
<keyword evidence="2" id="KW-0862">Zinc</keyword>
<dbReference type="PROSITE" id="PS51194">
    <property type="entry name" value="HELICASE_CTER"/>
    <property type="match status" value="1"/>
</dbReference>
<keyword evidence="6" id="KW-0547">Nucleotide-binding</keyword>
<dbReference type="RefSeq" id="WP_076526588.1">
    <property type="nucleotide sequence ID" value="NZ_CP048103.1"/>
</dbReference>
<dbReference type="SUPFAM" id="SSF52540">
    <property type="entry name" value="P-loop containing nucleoside triphosphate hydrolases"/>
    <property type="match status" value="2"/>
</dbReference>
<dbReference type="InterPro" id="IPR007527">
    <property type="entry name" value="Znf_SWIM"/>
</dbReference>
<evidence type="ECO:0000313" key="6">
    <source>
        <dbReference type="EMBL" id="SIT19817.1"/>
    </source>
</evidence>
<dbReference type="InterPro" id="IPR000330">
    <property type="entry name" value="SNF2_N"/>
</dbReference>
<dbReference type="Gene3D" id="3.40.50.300">
    <property type="entry name" value="P-loop containing nucleotide triphosphate hydrolases"/>
    <property type="match status" value="1"/>
</dbReference>
<feature type="domain" description="Helicase ATP-binding" evidence="4">
    <location>
        <begin position="639"/>
        <end position="803"/>
    </location>
</feature>